<name>A0ABX8S8K7_9ACTN</name>
<dbReference type="Pfam" id="PF05171">
    <property type="entry name" value="HemS"/>
    <property type="match status" value="1"/>
</dbReference>
<evidence type="ECO:0000259" key="1">
    <source>
        <dbReference type="Pfam" id="PF05171"/>
    </source>
</evidence>
<accession>A0ABX8S8K7</accession>
<gene>
    <name evidence="2" type="ORF">KV203_01550</name>
</gene>
<dbReference type="InterPro" id="IPR053733">
    <property type="entry name" value="Heme_Transport_Util_sf"/>
</dbReference>
<feature type="domain" description="Haemin-degrading HemS/ChuX" evidence="1">
    <location>
        <begin position="156"/>
        <end position="273"/>
    </location>
</feature>
<dbReference type="RefSeq" id="WP_066467222.1">
    <property type="nucleotide sequence ID" value="NZ_CBCRUZ010000026.1"/>
</dbReference>
<dbReference type="EMBL" id="CP079105">
    <property type="protein sequence ID" value="QXQ14159.1"/>
    <property type="molecule type" value="Genomic_DNA"/>
</dbReference>
<keyword evidence="3" id="KW-1185">Reference proteome</keyword>
<dbReference type="SUPFAM" id="SSF144064">
    <property type="entry name" value="Heme iron utilization protein-like"/>
    <property type="match status" value="1"/>
</dbReference>
<evidence type="ECO:0000313" key="3">
    <source>
        <dbReference type="Proteomes" id="UP000887023"/>
    </source>
</evidence>
<protein>
    <recommendedName>
        <fullName evidence="1">Haemin-degrading HemS/ChuX domain-containing protein</fullName>
    </recommendedName>
</protein>
<dbReference type="Gene3D" id="3.40.1570.10">
    <property type="entry name" value="HemS/ChuS/ChuX like domains"/>
    <property type="match status" value="1"/>
</dbReference>
<evidence type="ECO:0000313" key="2">
    <source>
        <dbReference type="EMBL" id="QXQ14159.1"/>
    </source>
</evidence>
<organism evidence="2 3">
    <name type="scientific">Skermania pinensis</name>
    <dbReference type="NCBI Taxonomy" id="39122"/>
    <lineage>
        <taxon>Bacteria</taxon>
        <taxon>Bacillati</taxon>
        <taxon>Actinomycetota</taxon>
        <taxon>Actinomycetes</taxon>
        <taxon>Mycobacteriales</taxon>
        <taxon>Gordoniaceae</taxon>
        <taxon>Skermania</taxon>
    </lineage>
</organism>
<dbReference type="InterPro" id="IPR007845">
    <property type="entry name" value="HemS/ChuX_dom"/>
</dbReference>
<sequence>MCTDGFPCRCCAARTIDAGPRAVAAALSALGTVVSVTANDAALLSHTGEYQPAALPGEALVCGADQIALRVHPAAVQEISVTTRALTLSGDPGTHRAYFTPLSDGLVITALEAAPPGYTEIAEPVDWPNHDWRGTDQITHLDALTSERYNVLPFTGARQVAPRTVPYLLSHLTDIGLPFTTAVPGGGCVQLHRGPAALVERAGEHVAAVFGAARYVLMPAAIAECWVTSAHGGAGTTTAVELYDHDHRCVTVLTQTGAICRHVHDAWEQIAASLPA</sequence>
<proteinExistence type="predicted"/>
<reference evidence="2" key="1">
    <citation type="submission" date="2021-07" db="EMBL/GenBank/DDBJ databases">
        <title>Candidatus Kaistella beijingensis sp. nov. isolated from a municipal wastewater treatment plant is involved in sludge foaming.</title>
        <authorList>
            <person name="Song Y."/>
            <person name="Liu S.-J."/>
        </authorList>
    </citation>
    <scope>NUCLEOTIDE SEQUENCE</scope>
    <source>
        <strain evidence="2">DSM 43998</strain>
    </source>
</reference>
<dbReference type="Proteomes" id="UP000887023">
    <property type="component" value="Chromosome"/>
</dbReference>